<dbReference type="FunFam" id="3.30.450.20:FF:000127">
    <property type="entry name" value="C4-dicarboxylate transport sensor protein"/>
    <property type="match status" value="1"/>
</dbReference>
<dbReference type="AlphaFoldDB" id="A0A1H6C4K3"/>
<keyword evidence="9" id="KW-0547">Nucleotide-binding</keyword>
<protein>
    <recommendedName>
        <fullName evidence="15">C4-dicarboxylate transport sensor protein DctB</fullName>
        <ecNumber evidence="3">2.7.13.3</ecNumber>
    </recommendedName>
</protein>
<evidence type="ECO:0000256" key="10">
    <source>
        <dbReference type="ARBA" id="ARBA00022777"/>
    </source>
</evidence>
<dbReference type="Gene3D" id="3.30.565.10">
    <property type="entry name" value="Histidine kinase-like ATPase, C-terminal domain"/>
    <property type="match status" value="1"/>
</dbReference>
<reference evidence="19" key="1">
    <citation type="submission" date="2016-10" db="EMBL/GenBank/DDBJ databases">
        <authorList>
            <person name="Varghese N."/>
            <person name="Submissions S."/>
        </authorList>
    </citation>
    <scope>NUCLEOTIDE SEQUENCE [LARGE SCALE GENOMIC DNA]</scope>
    <source>
        <strain evidence="19">CGMCC 1.7062</strain>
    </source>
</reference>
<dbReference type="EC" id="2.7.13.3" evidence="3"/>
<dbReference type="RefSeq" id="WP_103882164.1">
    <property type="nucleotide sequence ID" value="NZ_FNVG01000030.1"/>
</dbReference>
<evidence type="ECO:0000256" key="4">
    <source>
        <dbReference type="ARBA" id="ARBA00022475"/>
    </source>
</evidence>
<dbReference type="SUPFAM" id="SSF55874">
    <property type="entry name" value="ATPase domain of HSP90 chaperone/DNA topoisomerase II/histidine kinase"/>
    <property type="match status" value="1"/>
</dbReference>
<evidence type="ECO:0000256" key="3">
    <source>
        <dbReference type="ARBA" id="ARBA00012438"/>
    </source>
</evidence>
<dbReference type="PANTHER" id="PTHR43065">
    <property type="entry name" value="SENSOR HISTIDINE KINASE"/>
    <property type="match status" value="1"/>
</dbReference>
<dbReference type="PANTHER" id="PTHR43065:SF46">
    <property type="entry name" value="C4-DICARBOXYLATE TRANSPORT SENSOR PROTEIN DCTB"/>
    <property type="match status" value="1"/>
</dbReference>
<dbReference type="Gene3D" id="3.30.450.20">
    <property type="entry name" value="PAS domain"/>
    <property type="match status" value="2"/>
</dbReference>
<keyword evidence="10 18" id="KW-0418">Kinase</keyword>
<dbReference type="Proteomes" id="UP000236721">
    <property type="component" value="Unassembled WGS sequence"/>
</dbReference>
<evidence type="ECO:0000313" key="18">
    <source>
        <dbReference type="EMBL" id="SEG67565.1"/>
    </source>
</evidence>
<dbReference type="InterPro" id="IPR036890">
    <property type="entry name" value="HATPase_C_sf"/>
</dbReference>
<dbReference type="InterPro" id="IPR036097">
    <property type="entry name" value="HisK_dim/P_sf"/>
</dbReference>
<gene>
    <name evidence="18" type="ORF">SAMN04488244_13026</name>
</gene>
<keyword evidence="19" id="KW-1185">Reference proteome</keyword>
<dbReference type="PRINTS" id="PR00344">
    <property type="entry name" value="BCTRLSENSOR"/>
</dbReference>
<evidence type="ECO:0000313" key="19">
    <source>
        <dbReference type="Proteomes" id="UP000236721"/>
    </source>
</evidence>
<keyword evidence="5" id="KW-0997">Cell inner membrane</keyword>
<dbReference type="SMART" id="SM00387">
    <property type="entry name" value="HATPase_c"/>
    <property type="match status" value="1"/>
</dbReference>
<keyword evidence="11" id="KW-0067">ATP-binding</keyword>
<comment type="catalytic activity">
    <reaction evidence="1">
        <text>ATP + protein L-histidine = ADP + protein N-phospho-L-histidine.</text>
        <dbReference type="EC" id="2.7.13.3"/>
    </reaction>
</comment>
<keyword evidence="4" id="KW-1003">Cell membrane</keyword>
<proteinExistence type="predicted"/>
<evidence type="ECO:0000256" key="1">
    <source>
        <dbReference type="ARBA" id="ARBA00000085"/>
    </source>
</evidence>
<dbReference type="OrthoDB" id="9772100at2"/>
<organism evidence="18 19">
    <name type="scientific">Vibrio hangzhouensis</name>
    <dbReference type="NCBI Taxonomy" id="462991"/>
    <lineage>
        <taxon>Bacteria</taxon>
        <taxon>Pseudomonadati</taxon>
        <taxon>Pseudomonadota</taxon>
        <taxon>Gammaproteobacteria</taxon>
        <taxon>Vibrionales</taxon>
        <taxon>Vibrionaceae</taxon>
        <taxon>Vibrio</taxon>
    </lineage>
</organism>
<dbReference type="InterPro" id="IPR005467">
    <property type="entry name" value="His_kinase_dom"/>
</dbReference>
<comment type="subcellular location">
    <subcellularLocation>
        <location evidence="2">Cell inner membrane</location>
        <topology evidence="2">Multi-pass membrane protein</topology>
    </subcellularLocation>
</comment>
<dbReference type="InterPro" id="IPR029151">
    <property type="entry name" value="Sensor-like_sf"/>
</dbReference>
<dbReference type="CDD" id="cd00082">
    <property type="entry name" value="HisKA"/>
    <property type="match status" value="1"/>
</dbReference>
<dbReference type="InterPro" id="IPR004358">
    <property type="entry name" value="Sig_transdc_His_kin-like_C"/>
</dbReference>
<dbReference type="Gene3D" id="1.10.287.130">
    <property type="match status" value="1"/>
</dbReference>
<evidence type="ECO:0000256" key="7">
    <source>
        <dbReference type="ARBA" id="ARBA00022679"/>
    </source>
</evidence>
<dbReference type="Pfam" id="PF00512">
    <property type="entry name" value="HisKA"/>
    <property type="match status" value="1"/>
</dbReference>
<dbReference type="InterPro" id="IPR017055">
    <property type="entry name" value="Sig_transdc_His_kinase_DctB"/>
</dbReference>
<evidence type="ECO:0000256" key="9">
    <source>
        <dbReference type="ARBA" id="ARBA00022741"/>
    </source>
</evidence>
<dbReference type="GO" id="GO:0005886">
    <property type="term" value="C:plasma membrane"/>
    <property type="evidence" value="ECO:0007669"/>
    <property type="project" value="UniProtKB-SubCell"/>
</dbReference>
<evidence type="ECO:0000256" key="16">
    <source>
        <dbReference type="SAM" id="Phobius"/>
    </source>
</evidence>
<evidence type="ECO:0000256" key="6">
    <source>
        <dbReference type="ARBA" id="ARBA00022553"/>
    </source>
</evidence>
<dbReference type="SUPFAM" id="SSF103190">
    <property type="entry name" value="Sensory domain-like"/>
    <property type="match status" value="1"/>
</dbReference>
<dbReference type="GO" id="GO:0000155">
    <property type="term" value="F:phosphorelay sensor kinase activity"/>
    <property type="evidence" value="ECO:0007669"/>
    <property type="project" value="InterPro"/>
</dbReference>
<dbReference type="PROSITE" id="PS50109">
    <property type="entry name" value="HIS_KIN"/>
    <property type="match status" value="1"/>
</dbReference>
<dbReference type="PIRSF" id="PIRSF036431">
    <property type="entry name" value="STHK_DctB"/>
    <property type="match status" value="1"/>
</dbReference>
<evidence type="ECO:0000256" key="12">
    <source>
        <dbReference type="ARBA" id="ARBA00022989"/>
    </source>
</evidence>
<dbReference type="InterPro" id="IPR033479">
    <property type="entry name" value="dCache_1"/>
</dbReference>
<feature type="transmembrane region" description="Helical" evidence="16">
    <location>
        <begin position="290"/>
        <end position="311"/>
    </location>
</feature>
<keyword evidence="7" id="KW-0808">Transferase</keyword>
<dbReference type="SMART" id="SM00388">
    <property type="entry name" value="HisKA"/>
    <property type="match status" value="1"/>
</dbReference>
<keyword evidence="8 16" id="KW-0812">Transmembrane</keyword>
<dbReference type="InterPro" id="IPR003594">
    <property type="entry name" value="HATPase_dom"/>
</dbReference>
<evidence type="ECO:0000259" key="17">
    <source>
        <dbReference type="PROSITE" id="PS50109"/>
    </source>
</evidence>
<dbReference type="Pfam" id="PF02743">
    <property type="entry name" value="dCache_1"/>
    <property type="match status" value="1"/>
</dbReference>
<dbReference type="CDD" id="cd12914">
    <property type="entry name" value="PDC1_DGC_like"/>
    <property type="match status" value="1"/>
</dbReference>
<evidence type="ECO:0000256" key="8">
    <source>
        <dbReference type="ARBA" id="ARBA00022692"/>
    </source>
</evidence>
<evidence type="ECO:0000256" key="13">
    <source>
        <dbReference type="ARBA" id="ARBA00023012"/>
    </source>
</evidence>
<dbReference type="Gene3D" id="6.10.250.3020">
    <property type="match status" value="1"/>
</dbReference>
<keyword evidence="14 16" id="KW-0472">Membrane</keyword>
<keyword evidence="12 16" id="KW-1133">Transmembrane helix</keyword>
<dbReference type="SUPFAM" id="SSF47384">
    <property type="entry name" value="Homodimeric domain of signal transducing histidine kinase"/>
    <property type="match status" value="1"/>
</dbReference>
<evidence type="ECO:0000256" key="2">
    <source>
        <dbReference type="ARBA" id="ARBA00004429"/>
    </source>
</evidence>
<keyword evidence="6" id="KW-0597">Phosphoprotein</keyword>
<evidence type="ECO:0000256" key="5">
    <source>
        <dbReference type="ARBA" id="ARBA00022519"/>
    </source>
</evidence>
<dbReference type="EMBL" id="FNVG01000030">
    <property type="protein sequence ID" value="SEG67565.1"/>
    <property type="molecule type" value="Genomic_DNA"/>
</dbReference>
<dbReference type="GO" id="GO:0005524">
    <property type="term" value="F:ATP binding"/>
    <property type="evidence" value="ECO:0007669"/>
    <property type="project" value="UniProtKB-KW"/>
</dbReference>
<name>A0A1H6C4K3_9VIBR</name>
<evidence type="ECO:0000256" key="15">
    <source>
        <dbReference type="ARBA" id="ARBA00073143"/>
    </source>
</evidence>
<feature type="domain" description="Histidine kinase" evidence="17">
    <location>
        <begin position="379"/>
        <end position="591"/>
    </location>
</feature>
<dbReference type="FunFam" id="1.10.287.130:FF:000049">
    <property type="entry name" value="C4-dicarboxylate transport sensor protein DctB"/>
    <property type="match status" value="1"/>
</dbReference>
<keyword evidence="13" id="KW-0902">Two-component regulatory system</keyword>
<evidence type="ECO:0000256" key="14">
    <source>
        <dbReference type="ARBA" id="ARBA00023136"/>
    </source>
</evidence>
<dbReference type="Pfam" id="PF02518">
    <property type="entry name" value="HATPase_c"/>
    <property type="match status" value="1"/>
</dbReference>
<accession>A0A1H6C4K3</accession>
<dbReference type="InterPro" id="IPR003661">
    <property type="entry name" value="HisK_dim/P_dom"/>
</dbReference>
<sequence>MRLKRILFGFIALFLVFSTLGGQWYWQHSFSALEEQHNNWLNRFVESIDSKLDKYRHIPQLLSQDKELIDALLSPNNSAQIDVTNRYLQQANRIILASDTYLIDRYGNTIASSNWDLPHSFIGKNFAFRPYFQEAIKGGQSTYFALGSTSGQRGYYYAFPVVYAAEHIGVVVVKMDLSAIERNWQSETSIYVATDSHHVVFMSSQPDWLFHSLAPLSTDTLNDIRASRQYLDTDIASMGFRGNLTAESTLLSNPKGNVFTKDYLVTQRESGMPDLILRVLTPLSTLYIELFGFVSILALVFITLYLIVALVENRRYRHRQIEQLQAEAKQKLEFLVMERTAELHIEIDERVKTEKALRQAQDELIQAAKLAVLGQMSASISHELNNPLAAIRSFAENGQRFIEKDKIDRAKDNLSRIVSLTERMAKISQQLKSFARRSDGNELSHIKLAPVIFSTIELIQPQLKSHQVKLDCTIGNHDAQVYINPIQVEQVLINLLTNAIQAMDDTDLKQLNLSVEIGQTKASIHIDDSGPGLPDDSVADLFEPFYTTKENGLGLGLSISQQIIRNLNGTIRVASSPLGGARFTVELPLSPNVVKD</sequence>
<evidence type="ECO:0000256" key="11">
    <source>
        <dbReference type="ARBA" id="ARBA00022840"/>
    </source>
</evidence>